<keyword evidence="5" id="KW-0560">Oxidoreductase</keyword>
<sequence>MELGLGLGSKDTNWWVFTFPALLGSKNLFDGFVLPSLVFAFVSIGLLTWAFAVGGIAWKNGRNQRGRVSIPGPRGLPVFGSLFTLSRGLAHRTLAAMAASRAAKELMAFSLGSTPVVVASDPHTAREILTSPNFADRPLKQSAKKLMFSRAIGFAPNGTYWRLLRRIASSHLFAPKRIAAHEAGRQVDCTAMLSGIADEQSLHGAVGLRKHLQAAALNNIMGSVFGKRYDLTQDSEEVRELRDMVKEGFELLGAFNWSDYLPWLSYFYDPFRINERCSALVPRVRKLVQDIIEDHRHNLNGCCAKLSDNADFVDVLLSLEGEEKLEEDDMIAVLWVRFANRFISESLSS</sequence>
<name>A0A834ZEN2_TETSI</name>
<comment type="similarity">
    <text evidence="2">Belongs to the cytochrome P450 family.</text>
</comment>
<dbReference type="GO" id="GO:0020037">
    <property type="term" value="F:heme binding"/>
    <property type="evidence" value="ECO:0007669"/>
    <property type="project" value="InterPro"/>
</dbReference>
<evidence type="ECO:0000313" key="10">
    <source>
        <dbReference type="Proteomes" id="UP000655225"/>
    </source>
</evidence>
<keyword evidence="8" id="KW-0812">Transmembrane</keyword>
<dbReference type="PANTHER" id="PTHR47946">
    <property type="entry name" value="CYTOCHROME P450 78A7-RELATED"/>
    <property type="match status" value="1"/>
</dbReference>
<keyword evidence="4" id="KW-0479">Metal-binding</keyword>
<dbReference type="OrthoDB" id="1470350at2759"/>
<dbReference type="AlphaFoldDB" id="A0A834ZEN2"/>
<evidence type="ECO:0000256" key="5">
    <source>
        <dbReference type="ARBA" id="ARBA00023002"/>
    </source>
</evidence>
<evidence type="ECO:0000256" key="8">
    <source>
        <dbReference type="SAM" id="Phobius"/>
    </source>
</evidence>
<dbReference type="InterPro" id="IPR051996">
    <property type="entry name" value="Cytochrome_P450_78A"/>
</dbReference>
<evidence type="ECO:0000256" key="4">
    <source>
        <dbReference type="ARBA" id="ARBA00022723"/>
    </source>
</evidence>
<evidence type="ECO:0000256" key="1">
    <source>
        <dbReference type="ARBA" id="ARBA00001971"/>
    </source>
</evidence>
<reference evidence="9 10" key="1">
    <citation type="submission" date="2020-04" db="EMBL/GenBank/DDBJ databases">
        <title>Plant Genome Project.</title>
        <authorList>
            <person name="Zhang R.-G."/>
        </authorList>
    </citation>
    <scope>NUCLEOTIDE SEQUENCE [LARGE SCALE GENOMIC DNA]</scope>
    <source>
        <strain evidence="9">YNK0</strain>
        <tissue evidence="9">Leaf</tissue>
    </source>
</reference>
<gene>
    <name evidence="9" type="ORF">HHK36_007916</name>
</gene>
<dbReference type="Pfam" id="PF00067">
    <property type="entry name" value="p450"/>
    <property type="match status" value="1"/>
</dbReference>
<proteinExistence type="inferred from homology"/>
<dbReference type="GO" id="GO:0016705">
    <property type="term" value="F:oxidoreductase activity, acting on paired donors, with incorporation or reduction of molecular oxygen"/>
    <property type="evidence" value="ECO:0007669"/>
    <property type="project" value="InterPro"/>
</dbReference>
<evidence type="ECO:0000256" key="2">
    <source>
        <dbReference type="ARBA" id="ARBA00010617"/>
    </source>
</evidence>
<dbReference type="PANTHER" id="PTHR47946:SF6">
    <property type="entry name" value="CYTOCHROME P450 78A7"/>
    <property type="match status" value="1"/>
</dbReference>
<comment type="cofactor">
    <cofactor evidence="1">
        <name>heme</name>
        <dbReference type="ChEBI" id="CHEBI:30413"/>
    </cofactor>
</comment>
<dbReference type="InterPro" id="IPR036396">
    <property type="entry name" value="Cyt_P450_sf"/>
</dbReference>
<dbReference type="GO" id="GO:0005506">
    <property type="term" value="F:iron ion binding"/>
    <property type="evidence" value="ECO:0007669"/>
    <property type="project" value="InterPro"/>
</dbReference>
<protein>
    <recommendedName>
        <fullName evidence="11">Cytochrome P450</fullName>
    </recommendedName>
</protein>
<accession>A0A834ZEN2</accession>
<evidence type="ECO:0000256" key="6">
    <source>
        <dbReference type="ARBA" id="ARBA00023004"/>
    </source>
</evidence>
<evidence type="ECO:0000256" key="3">
    <source>
        <dbReference type="ARBA" id="ARBA00022617"/>
    </source>
</evidence>
<keyword evidence="6" id="KW-0408">Iron</keyword>
<dbReference type="Gene3D" id="1.10.630.10">
    <property type="entry name" value="Cytochrome P450"/>
    <property type="match status" value="1"/>
</dbReference>
<dbReference type="InterPro" id="IPR001128">
    <property type="entry name" value="Cyt_P450"/>
</dbReference>
<keyword evidence="8" id="KW-1133">Transmembrane helix</keyword>
<keyword evidence="10" id="KW-1185">Reference proteome</keyword>
<dbReference type="SUPFAM" id="SSF48264">
    <property type="entry name" value="Cytochrome P450"/>
    <property type="match status" value="1"/>
</dbReference>
<evidence type="ECO:0008006" key="11">
    <source>
        <dbReference type="Google" id="ProtNLM"/>
    </source>
</evidence>
<feature type="transmembrane region" description="Helical" evidence="8">
    <location>
        <begin position="32"/>
        <end position="58"/>
    </location>
</feature>
<evidence type="ECO:0000256" key="7">
    <source>
        <dbReference type="ARBA" id="ARBA00023033"/>
    </source>
</evidence>
<organism evidence="9 10">
    <name type="scientific">Tetracentron sinense</name>
    <name type="common">Spur-leaf</name>
    <dbReference type="NCBI Taxonomy" id="13715"/>
    <lineage>
        <taxon>Eukaryota</taxon>
        <taxon>Viridiplantae</taxon>
        <taxon>Streptophyta</taxon>
        <taxon>Embryophyta</taxon>
        <taxon>Tracheophyta</taxon>
        <taxon>Spermatophyta</taxon>
        <taxon>Magnoliopsida</taxon>
        <taxon>Trochodendrales</taxon>
        <taxon>Trochodendraceae</taxon>
        <taxon>Tetracentron</taxon>
    </lineage>
</organism>
<dbReference type="Proteomes" id="UP000655225">
    <property type="component" value="Unassembled WGS sequence"/>
</dbReference>
<keyword evidence="8" id="KW-0472">Membrane</keyword>
<evidence type="ECO:0000313" key="9">
    <source>
        <dbReference type="EMBL" id="KAF8405839.1"/>
    </source>
</evidence>
<dbReference type="EMBL" id="JABCRI010000005">
    <property type="protein sequence ID" value="KAF8405839.1"/>
    <property type="molecule type" value="Genomic_DNA"/>
</dbReference>
<comment type="caution">
    <text evidence="9">The sequence shown here is derived from an EMBL/GenBank/DDBJ whole genome shotgun (WGS) entry which is preliminary data.</text>
</comment>
<keyword evidence="7" id="KW-0503">Monooxygenase</keyword>
<dbReference type="GO" id="GO:0004497">
    <property type="term" value="F:monooxygenase activity"/>
    <property type="evidence" value="ECO:0007669"/>
    <property type="project" value="UniProtKB-KW"/>
</dbReference>
<keyword evidence="3" id="KW-0349">Heme</keyword>